<reference evidence="12 13" key="1">
    <citation type="submission" date="2020-12" db="EMBL/GenBank/DDBJ databases">
        <authorList>
            <person name="Ruan W."/>
            <person name="Khan S.A."/>
            <person name="Jeon C.O."/>
        </authorList>
    </citation>
    <scope>NUCLEOTIDE SEQUENCE [LARGE SCALE GENOMIC DNA]</scope>
    <source>
        <strain evidence="12 13">MA-13</strain>
    </source>
</reference>
<feature type="region of interest" description="Disordered" evidence="10">
    <location>
        <begin position="86"/>
        <end position="121"/>
    </location>
</feature>
<keyword evidence="12" id="KW-0282">Flagellum</keyword>
<feature type="region of interest" description="Disordered" evidence="10">
    <location>
        <begin position="1"/>
        <end position="59"/>
    </location>
</feature>
<gene>
    <name evidence="12" type="ORF">I4W93_001350</name>
</gene>
<keyword evidence="7" id="KW-1005">Bacterial flagellum biogenesis</keyword>
<keyword evidence="13" id="KW-1185">Reference proteome</keyword>
<feature type="compositionally biased region" description="Low complexity" evidence="10">
    <location>
        <begin position="46"/>
        <end position="57"/>
    </location>
</feature>
<dbReference type="RefSeq" id="WP_205310224.1">
    <property type="nucleotide sequence ID" value="NZ_JAERPS020000001.1"/>
</dbReference>
<keyword evidence="12" id="KW-0966">Cell projection</keyword>
<comment type="caution">
    <text evidence="12">The sequence shown here is derived from an EMBL/GenBank/DDBJ whole genome shotgun (WGS) entry which is preliminary data.</text>
</comment>
<dbReference type="Proteomes" id="UP000663814">
    <property type="component" value="Unassembled WGS sequence"/>
</dbReference>
<dbReference type="InterPro" id="IPR000563">
    <property type="entry name" value="Flag_FliH"/>
</dbReference>
<evidence type="ECO:0000256" key="8">
    <source>
        <dbReference type="ARBA" id="ARBA00022927"/>
    </source>
</evidence>
<evidence type="ECO:0000256" key="7">
    <source>
        <dbReference type="ARBA" id="ARBA00022795"/>
    </source>
</evidence>
<organism evidence="12 13">
    <name type="scientific">Rheinheimera maricola</name>
    <dbReference type="NCBI Taxonomy" id="2793282"/>
    <lineage>
        <taxon>Bacteria</taxon>
        <taxon>Pseudomonadati</taxon>
        <taxon>Pseudomonadota</taxon>
        <taxon>Gammaproteobacteria</taxon>
        <taxon>Chromatiales</taxon>
        <taxon>Chromatiaceae</taxon>
        <taxon>Rheinheimera</taxon>
    </lineage>
</organism>
<evidence type="ECO:0000256" key="1">
    <source>
        <dbReference type="ARBA" id="ARBA00003041"/>
    </source>
</evidence>
<keyword evidence="8" id="KW-0653">Protein transport</keyword>
<keyword evidence="6" id="KW-0963">Cytoplasm</keyword>
<evidence type="ECO:0000259" key="11">
    <source>
        <dbReference type="Pfam" id="PF02108"/>
    </source>
</evidence>
<dbReference type="PANTHER" id="PTHR34982:SF1">
    <property type="entry name" value="FLAGELLAR ASSEMBLY PROTEIN FLIH"/>
    <property type="match status" value="1"/>
</dbReference>
<evidence type="ECO:0000313" key="12">
    <source>
        <dbReference type="EMBL" id="MBZ9610231.1"/>
    </source>
</evidence>
<feature type="compositionally biased region" description="Basic and acidic residues" evidence="10">
    <location>
        <begin position="87"/>
        <end position="103"/>
    </location>
</feature>
<comment type="subcellular location">
    <subcellularLocation>
        <location evidence="2">Cytoplasm</location>
    </subcellularLocation>
</comment>
<evidence type="ECO:0000256" key="5">
    <source>
        <dbReference type="ARBA" id="ARBA00022448"/>
    </source>
</evidence>
<evidence type="ECO:0000256" key="4">
    <source>
        <dbReference type="ARBA" id="ARBA00016507"/>
    </source>
</evidence>
<proteinExistence type="inferred from homology"/>
<feature type="domain" description="Flagellar assembly protein FliH/Type III secretion system HrpE" evidence="11">
    <location>
        <begin position="131"/>
        <end position="254"/>
    </location>
</feature>
<comment type="similarity">
    <text evidence="3">Belongs to the FliH family.</text>
</comment>
<dbReference type="Pfam" id="PF02108">
    <property type="entry name" value="FliH"/>
    <property type="match status" value="1"/>
</dbReference>
<dbReference type="PANTHER" id="PTHR34982">
    <property type="entry name" value="YOP PROTEINS TRANSLOCATION PROTEIN L"/>
    <property type="match status" value="1"/>
</dbReference>
<comment type="function">
    <text evidence="1">Needed for flagellar regrowth and assembly.</text>
</comment>
<dbReference type="EMBL" id="JAERPS020000001">
    <property type="protein sequence ID" value="MBZ9610231.1"/>
    <property type="molecule type" value="Genomic_DNA"/>
</dbReference>
<evidence type="ECO:0000313" key="13">
    <source>
        <dbReference type="Proteomes" id="UP000663814"/>
    </source>
</evidence>
<accession>A0ABS7X3W0</accession>
<evidence type="ECO:0000256" key="3">
    <source>
        <dbReference type="ARBA" id="ARBA00006602"/>
    </source>
</evidence>
<sequence length="276" mass="30628">MNTDAFKYKRPFSPDEETDELVKHWQTPDLTSERVRDTSRTNALNKAAPVAKAQQPAAEEELVVKPLTAEDIEQMRQAAYDEGFAQGKEDGFGKGYPEGREQGLQDGLSQGQAEGKKQGLADGQTELTERLGQLTQLLDQLQQPLASIDEQVQQHLLQLSLSMAQAVINVEVSTNPNVILQAIADATNALPLQSALLVIKLHPEDLALVQQAYGEDELNKRQWQLRAEPLLERGGCLVESNQSSVDRSLGQRLQSSLEHFIQLQQHSDSANKRIED</sequence>
<evidence type="ECO:0000256" key="2">
    <source>
        <dbReference type="ARBA" id="ARBA00004496"/>
    </source>
</evidence>
<dbReference type="InterPro" id="IPR051472">
    <property type="entry name" value="T3SS_Stator/FliH"/>
</dbReference>
<evidence type="ECO:0000256" key="6">
    <source>
        <dbReference type="ARBA" id="ARBA00022490"/>
    </source>
</evidence>
<keyword evidence="9" id="KW-1006">Bacterial flagellum protein export</keyword>
<evidence type="ECO:0000256" key="9">
    <source>
        <dbReference type="ARBA" id="ARBA00023225"/>
    </source>
</evidence>
<dbReference type="PRINTS" id="PR01003">
    <property type="entry name" value="FLGFLIH"/>
</dbReference>
<evidence type="ECO:0000256" key="10">
    <source>
        <dbReference type="SAM" id="MobiDB-lite"/>
    </source>
</evidence>
<keyword evidence="12" id="KW-0969">Cilium</keyword>
<keyword evidence="5" id="KW-0813">Transport</keyword>
<dbReference type="NCBIfam" id="NF004270">
    <property type="entry name" value="PRK05687.2-1"/>
    <property type="match status" value="1"/>
</dbReference>
<protein>
    <recommendedName>
        <fullName evidence="4">Flagellar assembly protein FliH</fullName>
    </recommendedName>
</protein>
<reference evidence="12 13" key="2">
    <citation type="submission" date="2021-08" db="EMBL/GenBank/DDBJ databases">
        <title>Rheinheimera aquimaris sp. nov., isolated from seawater of the East Sea in Korea.</title>
        <authorList>
            <person name="Kim K.H."/>
            <person name="Wenting R."/>
            <person name="Kim K.R."/>
            <person name="Jeon C.O."/>
        </authorList>
    </citation>
    <scope>NUCLEOTIDE SEQUENCE [LARGE SCALE GENOMIC DNA]</scope>
    <source>
        <strain evidence="12 13">MA-13</strain>
    </source>
</reference>
<dbReference type="InterPro" id="IPR018035">
    <property type="entry name" value="Flagellar_FliH/T3SS_HrpE"/>
</dbReference>
<name>A0ABS7X3W0_9GAMM</name>